<dbReference type="GO" id="GO:0102559">
    <property type="term" value="F:peptide chain release factor N(5)-glutamine methyltransferase activity"/>
    <property type="evidence" value="ECO:0007669"/>
    <property type="project" value="UniProtKB-EC"/>
</dbReference>
<dbReference type="PANTHER" id="PTHR18895:SF74">
    <property type="entry name" value="MTRF1L RELEASE FACTOR GLUTAMINE METHYLTRANSFERASE"/>
    <property type="match status" value="1"/>
</dbReference>
<accession>A0A2A2CZ34</accession>
<evidence type="ECO:0000256" key="5">
    <source>
        <dbReference type="ARBA" id="ARBA00048391"/>
    </source>
</evidence>
<evidence type="ECO:0000256" key="4">
    <source>
        <dbReference type="ARBA" id="ARBA00022691"/>
    </source>
</evidence>
<evidence type="ECO:0000313" key="7">
    <source>
        <dbReference type="EMBL" id="PAU44419.1"/>
    </source>
</evidence>
<evidence type="ECO:0000256" key="3">
    <source>
        <dbReference type="ARBA" id="ARBA00022679"/>
    </source>
</evidence>
<evidence type="ECO:0000313" key="8">
    <source>
        <dbReference type="Proteomes" id="UP000218944"/>
    </source>
</evidence>
<gene>
    <name evidence="7" type="ORF">CK936_35075</name>
</gene>
<dbReference type="Gene3D" id="3.40.50.150">
    <property type="entry name" value="Vaccinia Virus protein VP39"/>
    <property type="match status" value="1"/>
</dbReference>
<dbReference type="InterPro" id="IPR004556">
    <property type="entry name" value="HemK-like"/>
</dbReference>
<dbReference type="NCBIfam" id="TIGR00536">
    <property type="entry name" value="hemK_fam"/>
    <property type="match status" value="1"/>
</dbReference>
<dbReference type="SUPFAM" id="SSF53335">
    <property type="entry name" value="S-adenosyl-L-methionine-dependent methyltransferases"/>
    <property type="match status" value="1"/>
</dbReference>
<dbReference type="InterPro" id="IPR029063">
    <property type="entry name" value="SAM-dependent_MTases_sf"/>
</dbReference>
<evidence type="ECO:0000256" key="2">
    <source>
        <dbReference type="ARBA" id="ARBA00022603"/>
    </source>
</evidence>
<dbReference type="Pfam" id="PF05175">
    <property type="entry name" value="MTS"/>
    <property type="match status" value="1"/>
</dbReference>
<dbReference type="PANTHER" id="PTHR18895">
    <property type="entry name" value="HEMK METHYLTRANSFERASE"/>
    <property type="match status" value="1"/>
</dbReference>
<dbReference type="InterPro" id="IPR050320">
    <property type="entry name" value="N5-glutamine_MTase"/>
</dbReference>
<organism evidence="7 8">
    <name type="scientific">Streptomyces albireticuli</name>
    <dbReference type="NCBI Taxonomy" id="1940"/>
    <lineage>
        <taxon>Bacteria</taxon>
        <taxon>Bacillati</taxon>
        <taxon>Actinomycetota</taxon>
        <taxon>Actinomycetes</taxon>
        <taxon>Kitasatosporales</taxon>
        <taxon>Streptomycetaceae</taxon>
        <taxon>Streptomyces</taxon>
    </lineage>
</organism>
<dbReference type="Proteomes" id="UP000218944">
    <property type="component" value="Unassembled WGS sequence"/>
</dbReference>
<dbReference type="RefSeq" id="WP_095584973.1">
    <property type="nucleotide sequence ID" value="NZ_JAJQQQ010000002.1"/>
</dbReference>
<keyword evidence="3" id="KW-0808">Transferase</keyword>
<evidence type="ECO:0000259" key="6">
    <source>
        <dbReference type="Pfam" id="PF05175"/>
    </source>
</evidence>
<sequence>MSLSLPSSSPSSSSVSSVPSSLSLPAVVVRLRAVGCVFAEDEAELLVSTARTPAELAAMVERRVAGLPLEHVLGWAEFAGLRIAVDAGVFVPRRRTEVLAREALALARLAVGAPRPGRPARSAGPAAVPSRAVVVDLCCGSGAVGAVLAGSLEGIELYAADIEPAAVRCARRNIGDRGLVYEGDLYDPLPASLRGRVDVLVANAPYVPTEAIEFLPPEARIHEPRVALDGGSDGLEIQRRVTAGAAEWLAPGGHLLVETSERQAPRTVAAFARGGLVPRVVSCEDLDATVVVGTLPAPGPAAGGSGGAVVRPAVGIPVGAR</sequence>
<evidence type="ECO:0000256" key="1">
    <source>
        <dbReference type="ARBA" id="ARBA00012771"/>
    </source>
</evidence>
<dbReference type="AlphaFoldDB" id="A0A2A2CZ34"/>
<protein>
    <recommendedName>
        <fullName evidence="1">peptide chain release factor N(5)-glutamine methyltransferase</fullName>
        <ecNumber evidence="1">2.1.1.297</ecNumber>
    </recommendedName>
</protein>
<reference evidence="7 8" key="1">
    <citation type="submission" date="2017-08" db="EMBL/GenBank/DDBJ databases">
        <title>Genome sequence of Streptomyces albireticuli NRRL B-1670.</title>
        <authorList>
            <person name="Graham D.E."/>
            <person name="Mahan K.M."/>
            <person name="Klingeman D.M."/>
            <person name="Hettich R.L."/>
            <person name="Parry R.J."/>
            <person name="Spain J.C."/>
        </authorList>
    </citation>
    <scope>NUCLEOTIDE SEQUENCE [LARGE SCALE GENOMIC DNA]</scope>
    <source>
        <strain evidence="7 8">NRRL B-1670</strain>
    </source>
</reference>
<keyword evidence="2" id="KW-0489">Methyltransferase</keyword>
<proteinExistence type="predicted"/>
<comment type="catalytic activity">
    <reaction evidence="5">
        <text>L-glutaminyl-[peptide chain release factor] + S-adenosyl-L-methionine = N(5)-methyl-L-glutaminyl-[peptide chain release factor] + S-adenosyl-L-homocysteine + H(+)</text>
        <dbReference type="Rhea" id="RHEA:42896"/>
        <dbReference type="Rhea" id="RHEA-COMP:10271"/>
        <dbReference type="Rhea" id="RHEA-COMP:10272"/>
        <dbReference type="ChEBI" id="CHEBI:15378"/>
        <dbReference type="ChEBI" id="CHEBI:30011"/>
        <dbReference type="ChEBI" id="CHEBI:57856"/>
        <dbReference type="ChEBI" id="CHEBI:59789"/>
        <dbReference type="ChEBI" id="CHEBI:61891"/>
        <dbReference type="EC" id="2.1.1.297"/>
    </reaction>
</comment>
<dbReference type="EMBL" id="NSJV01000671">
    <property type="protein sequence ID" value="PAU44419.1"/>
    <property type="molecule type" value="Genomic_DNA"/>
</dbReference>
<dbReference type="NCBIfam" id="TIGR03704">
    <property type="entry name" value="PrmC_rel_meth"/>
    <property type="match status" value="1"/>
</dbReference>
<dbReference type="CDD" id="cd02440">
    <property type="entry name" value="AdoMet_MTases"/>
    <property type="match status" value="1"/>
</dbReference>
<comment type="caution">
    <text evidence="7">The sequence shown here is derived from an EMBL/GenBank/DDBJ whole genome shotgun (WGS) entry which is preliminary data.</text>
</comment>
<dbReference type="EC" id="2.1.1.297" evidence="1"/>
<dbReference type="GO" id="GO:0032259">
    <property type="term" value="P:methylation"/>
    <property type="evidence" value="ECO:0007669"/>
    <property type="project" value="UniProtKB-KW"/>
</dbReference>
<keyword evidence="4" id="KW-0949">S-adenosyl-L-methionine</keyword>
<keyword evidence="8" id="KW-1185">Reference proteome</keyword>
<dbReference type="Gene3D" id="1.10.8.10">
    <property type="entry name" value="DNA helicase RuvA subunit, C-terminal domain"/>
    <property type="match status" value="1"/>
</dbReference>
<dbReference type="InterPro" id="IPR022446">
    <property type="entry name" value="MeTrfrase_put"/>
</dbReference>
<feature type="domain" description="Methyltransferase small" evidence="6">
    <location>
        <begin position="132"/>
        <end position="211"/>
    </location>
</feature>
<dbReference type="InterPro" id="IPR007848">
    <property type="entry name" value="Small_mtfrase_dom"/>
</dbReference>
<name>A0A2A2CZ34_9ACTN</name>